<dbReference type="InterPro" id="IPR032816">
    <property type="entry name" value="VTT_dom"/>
</dbReference>
<feature type="transmembrane region" description="Helical" evidence="6">
    <location>
        <begin position="88"/>
        <end position="108"/>
    </location>
</feature>
<evidence type="ECO:0000313" key="8">
    <source>
        <dbReference type="EMBL" id="KAB2951820.1"/>
    </source>
</evidence>
<keyword evidence="9" id="KW-1185">Reference proteome</keyword>
<organism evidence="8 9">
    <name type="scientific">Heliorestis acidaminivorans</name>
    <dbReference type="NCBI Taxonomy" id="553427"/>
    <lineage>
        <taxon>Bacteria</taxon>
        <taxon>Bacillati</taxon>
        <taxon>Bacillota</taxon>
        <taxon>Clostridia</taxon>
        <taxon>Eubacteriales</taxon>
        <taxon>Heliobacteriaceae</taxon>
        <taxon>Heliorestis</taxon>
    </lineage>
</organism>
<dbReference type="Proteomes" id="UP000468766">
    <property type="component" value="Unassembled WGS sequence"/>
</dbReference>
<evidence type="ECO:0000256" key="4">
    <source>
        <dbReference type="ARBA" id="ARBA00022989"/>
    </source>
</evidence>
<evidence type="ECO:0000256" key="1">
    <source>
        <dbReference type="ARBA" id="ARBA00004651"/>
    </source>
</evidence>
<name>A0A6I0F102_9FIRM</name>
<comment type="caution">
    <text evidence="8">The sequence shown here is derived from an EMBL/GenBank/DDBJ whole genome shotgun (WGS) entry which is preliminary data.</text>
</comment>
<feature type="domain" description="VTT" evidence="7">
    <location>
        <begin position="68"/>
        <end position="186"/>
    </location>
</feature>
<evidence type="ECO:0000256" key="6">
    <source>
        <dbReference type="RuleBase" id="RU366058"/>
    </source>
</evidence>
<dbReference type="PANTHER" id="PTHR12677:SF59">
    <property type="entry name" value="GOLGI APPARATUS MEMBRANE PROTEIN TVP38-RELATED"/>
    <property type="match status" value="1"/>
</dbReference>
<reference evidence="8 9" key="1">
    <citation type="submission" date="2019-10" db="EMBL/GenBank/DDBJ databases">
        <title>Whole-genome sequence of the extremophile Heliorestis acidaminivorans DSM 24790.</title>
        <authorList>
            <person name="Kyndt J.A."/>
            <person name="Meyer T.E."/>
        </authorList>
    </citation>
    <scope>NUCLEOTIDE SEQUENCE [LARGE SCALE GENOMIC DNA]</scope>
    <source>
        <strain evidence="8 9">DSM 24790</strain>
    </source>
</reference>
<gene>
    <name evidence="8" type="ORF">F9B85_11050</name>
</gene>
<keyword evidence="5 6" id="KW-0472">Membrane</keyword>
<sequence length="234" mass="26339">MPIKKLIYLAIFLGTAFSIWQTEWGKTFLTMSLTTDIEALATYLNELGWKAWLIAIFLSTVQNFIALIPSFFLIGAFVHVFGWQTGLLIAWIGEIVGAALAFVFFRYYGRSYMASLLSRHKKLNQFDHWIRDNAFWSILLLRLAPFVPTGAINITASLSGASFVAFIAATAIGKIPMVLFDGLIGHDIWNPQENALRLAIVTVVMIVFALLVHRYRTKFYQAEATSAEESKMNS</sequence>
<dbReference type="AlphaFoldDB" id="A0A6I0F102"/>
<evidence type="ECO:0000256" key="5">
    <source>
        <dbReference type="ARBA" id="ARBA00023136"/>
    </source>
</evidence>
<evidence type="ECO:0000256" key="3">
    <source>
        <dbReference type="ARBA" id="ARBA00022692"/>
    </source>
</evidence>
<protein>
    <recommendedName>
        <fullName evidence="6">TVP38/TMEM64 family membrane protein</fullName>
    </recommendedName>
</protein>
<evidence type="ECO:0000259" key="7">
    <source>
        <dbReference type="Pfam" id="PF09335"/>
    </source>
</evidence>
<comment type="similarity">
    <text evidence="6">Belongs to the TVP38/TMEM64 family.</text>
</comment>
<dbReference type="Pfam" id="PF09335">
    <property type="entry name" value="VTT_dom"/>
    <property type="match status" value="1"/>
</dbReference>
<accession>A0A6I0F102</accession>
<keyword evidence="4 6" id="KW-1133">Transmembrane helix</keyword>
<dbReference type="OrthoDB" id="5471155at2"/>
<dbReference type="InterPro" id="IPR015414">
    <property type="entry name" value="TMEM64"/>
</dbReference>
<dbReference type="EMBL" id="WBXO01000009">
    <property type="protein sequence ID" value="KAB2951820.1"/>
    <property type="molecule type" value="Genomic_DNA"/>
</dbReference>
<feature type="transmembrane region" description="Helical" evidence="6">
    <location>
        <begin position="52"/>
        <end position="81"/>
    </location>
</feature>
<dbReference type="GO" id="GO:0005886">
    <property type="term" value="C:plasma membrane"/>
    <property type="evidence" value="ECO:0007669"/>
    <property type="project" value="UniProtKB-SubCell"/>
</dbReference>
<dbReference type="PANTHER" id="PTHR12677">
    <property type="entry name" value="GOLGI APPARATUS MEMBRANE PROTEIN TVP38-RELATED"/>
    <property type="match status" value="1"/>
</dbReference>
<feature type="transmembrane region" description="Helical" evidence="6">
    <location>
        <begin position="134"/>
        <end position="156"/>
    </location>
</feature>
<feature type="transmembrane region" description="Helical" evidence="6">
    <location>
        <begin position="195"/>
        <end position="212"/>
    </location>
</feature>
<dbReference type="RefSeq" id="WP_151620890.1">
    <property type="nucleotide sequence ID" value="NZ_WBXO01000009.1"/>
</dbReference>
<comment type="subcellular location">
    <subcellularLocation>
        <location evidence="1 6">Cell membrane</location>
        <topology evidence="1 6">Multi-pass membrane protein</topology>
    </subcellularLocation>
</comment>
<feature type="transmembrane region" description="Helical" evidence="6">
    <location>
        <begin position="163"/>
        <end position="183"/>
    </location>
</feature>
<keyword evidence="3 6" id="KW-0812">Transmembrane</keyword>
<keyword evidence="2 6" id="KW-1003">Cell membrane</keyword>
<evidence type="ECO:0000313" key="9">
    <source>
        <dbReference type="Proteomes" id="UP000468766"/>
    </source>
</evidence>
<evidence type="ECO:0000256" key="2">
    <source>
        <dbReference type="ARBA" id="ARBA00022475"/>
    </source>
</evidence>
<proteinExistence type="inferred from homology"/>